<keyword evidence="2" id="KW-0812">Transmembrane</keyword>
<proteinExistence type="predicted"/>
<keyword evidence="2" id="KW-0472">Membrane</keyword>
<dbReference type="AlphaFoldDB" id="A0A1H3GW09"/>
<keyword evidence="2" id="KW-1133">Transmembrane helix</keyword>
<protein>
    <submittedName>
        <fullName evidence="3">Uncharacterized protein</fullName>
    </submittedName>
</protein>
<keyword evidence="4" id="KW-1185">Reference proteome</keyword>
<evidence type="ECO:0000313" key="3">
    <source>
        <dbReference type="EMBL" id="SDY07287.1"/>
    </source>
</evidence>
<feature type="region of interest" description="Disordered" evidence="1">
    <location>
        <begin position="26"/>
        <end position="56"/>
    </location>
</feature>
<accession>A0A1H3GW09</accession>
<sequence>MLGVVMVILLFCMGLCAVRVEAEGRSEGTTQVQGQVIEVPAPPPSPSPAPGGSSAVDTGLQAIPSFWAHALLLISALVLLLWLVRPDKLR</sequence>
<evidence type="ECO:0000313" key="4">
    <source>
        <dbReference type="Proteomes" id="UP000199652"/>
    </source>
</evidence>
<dbReference type="EMBL" id="FNOU01000015">
    <property type="protein sequence ID" value="SDY07287.1"/>
    <property type="molecule type" value="Genomic_DNA"/>
</dbReference>
<feature type="compositionally biased region" description="Pro residues" evidence="1">
    <location>
        <begin position="40"/>
        <end position="49"/>
    </location>
</feature>
<name>A0A1H3GW09_EUBBA</name>
<gene>
    <name evidence="3" type="ORF">SAMN04488579_11546</name>
</gene>
<reference evidence="4" key="1">
    <citation type="submission" date="2016-10" db="EMBL/GenBank/DDBJ databases">
        <authorList>
            <person name="Varghese N."/>
            <person name="Submissions S."/>
        </authorList>
    </citation>
    <scope>NUCLEOTIDE SEQUENCE [LARGE SCALE GENOMIC DNA]</scope>
    <source>
        <strain evidence="4">VPI 5359</strain>
    </source>
</reference>
<dbReference type="STRING" id="1528.SAMN04488579_11546"/>
<organism evidence="3 4">
    <name type="scientific">Eubacterium barkeri</name>
    <name type="common">Clostridium barkeri</name>
    <dbReference type="NCBI Taxonomy" id="1528"/>
    <lineage>
        <taxon>Bacteria</taxon>
        <taxon>Bacillati</taxon>
        <taxon>Bacillota</taxon>
        <taxon>Clostridia</taxon>
        <taxon>Eubacteriales</taxon>
        <taxon>Eubacteriaceae</taxon>
        <taxon>Eubacterium</taxon>
    </lineage>
</organism>
<evidence type="ECO:0000256" key="1">
    <source>
        <dbReference type="SAM" id="MobiDB-lite"/>
    </source>
</evidence>
<feature type="transmembrane region" description="Helical" evidence="2">
    <location>
        <begin position="66"/>
        <end position="84"/>
    </location>
</feature>
<dbReference type="Proteomes" id="UP000199652">
    <property type="component" value="Unassembled WGS sequence"/>
</dbReference>
<evidence type="ECO:0000256" key="2">
    <source>
        <dbReference type="SAM" id="Phobius"/>
    </source>
</evidence>